<dbReference type="InterPro" id="IPR036397">
    <property type="entry name" value="RNaseH_sf"/>
</dbReference>
<organism evidence="1 2">
    <name type="scientific">Photobacterium rosenbergii</name>
    <dbReference type="NCBI Taxonomy" id="294936"/>
    <lineage>
        <taxon>Bacteria</taxon>
        <taxon>Pseudomonadati</taxon>
        <taxon>Pseudomonadota</taxon>
        <taxon>Gammaproteobacteria</taxon>
        <taxon>Vibrionales</taxon>
        <taxon>Vibrionaceae</taxon>
        <taxon>Photobacterium</taxon>
    </lineage>
</organism>
<dbReference type="InterPro" id="IPR037056">
    <property type="entry name" value="RNase_H1_N_sf"/>
</dbReference>
<dbReference type="EMBL" id="JAWJZI010000009">
    <property type="protein sequence ID" value="MDV5170980.1"/>
    <property type="molecule type" value="Genomic_DNA"/>
</dbReference>
<comment type="caution">
    <text evidence="1">The sequence shown here is derived from an EMBL/GenBank/DDBJ whole genome shotgun (WGS) entry which is preliminary data.</text>
</comment>
<dbReference type="Gene3D" id="3.30.420.10">
    <property type="entry name" value="Ribonuclease H-like superfamily/Ribonuclease H"/>
    <property type="match status" value="1"/>
</dbReference>
<dbReference type="Gene3D" id="3.40.970.10">
    <property type="entry name" value="Ribonuclease H1, N-terminal domain"/>
    <property type="match status" value="1"/>
</dbReference>
<proteinExistence type="predicted"/>
<gene>
    <name evidence="1" type="ORF">R2X38_18445</name>
</gene>
<dbReference type="Proteomes" id="UP001186452">
    <property type="component" value="Unassembled WGS sequence"/>
</dbReference>
<reference evidence="1 2" key="1">
    <citation type="submission" date="2023-10" db="EMBL/GenBank/DDBJ databases">
        <title>Marine bacteria isolated from horseshoe crab.</title>
        <authorList>
            <person name="Cheng T.H."/>
        </authorList>
    </citation>
    <scope>NUCLEOTIDE SEQUENCE [LARGE SCALE GENOMIC DNA]</scope>
    <source>
        <strain evidence="1 2">HSC6</strain>
    </source>
</reference>
<evidence type="ECO:0000313" key="2">
    <source>
        <dbReference type="Proteomes" id="UP001186452"/>
    </source>
</evidence>
<sequence>MAKKYFYAAINDNEARIVTTWDECAKITQNKRGGHSRKFLNRADAETYLFDKIDERDKRKQRAKPKRNRIYGSSSTQCKPTLDHLAIFLEPKTAVMPKKKIVTLSCSLGTDGKASKIKLSNGALLVVQTSVGAKAPLKRLELGYEALKVAEDTINGGADFVEIIGLDDSVGRTLCKLTPDWKGRGWLNSTGKQPANLELIKRMFDLYERFKGKVKLGQKPTENSDIDDLPF</sequence>
<dbReference type="InterPro" id="IPR009027">
    <property type="entry name" value="Ribosomal_bL9/RNase_H1_N"/>
</dbReference>
<keyword evidence="2" id="KW-1185">Reference proteome</keyword>
<name>A0ABU3ZLM4_9GAMM</name>
<dbReference type="RefSeq" id="WP_317523794.1">
    <property type="nucleotide sequence ID" value="NZ_JAWJZI010000009.1"/>
</dbReference>
<protein>
    <submittedName>
        <fullName evidence="1">Viroplasmin family protein</fullName>
    </submittedName>
</protein>
<accession>A0ABU3ZLM4</accession>
<evidence type="ECO:0000313" key="1">
    <source>
        <dbReference type="EMBL" id="MDV5170980.1"/>
    </source>
</evidence>
<dbReference type="SUPFAM" id="SSF55658">
    <property type="entry name" value="L9 N-domain-like"/>
    <property type="match status" value="1"/>
</dbReference>